<evidence type="ECO:0000256" key="6">
    <source>
        <dbReference type="ARBA" id="ARBA00022777"/>
    </source>
</evidence>
<keyword evidence="12" id="KW-1185">Reference proteome</keyword>
<dbReference type="Gene3D" id="1.20.5.1930">
    <property type="match status" value="1"/>
</dbReference>
<evidence type="ECO:0000256" key="9">
    <source>
        <dbReference type="SAM" id="Phobius"/>
    </source>
</evidence>
<evidence type="ECO:0000256" key="7">
    <source>
        <dbReference type="ARBA" id="ARBA00022840"/>
    </source>
</evidence>
<dbReference type="InterPro" id="IPR036890">
    <property type="entry name" value="HATPase_C_sf"/>
</dbReference>
<dbReference type="GO" id="GO:0016301">
    <property type="term" value="F:kinase activity"/>
    <property type="evidence" value="ECO:0007669"/>
    <property type="project" value="UniProtKB-KW"/>
</dbReference>
<evidence type="ECO:0000256" key="1">
    <source>
        <dbReference type="ARBA" id="ARBA00000085"/>
    </source>
</evidence>
<keyword evidence="4" id="KW-0808">Transferase</keyword>
<evidence type="ECO:0000313" key="11">
    <source>
        <dbReference type="EMBL" id="GAA5226046.1"/>
    </source>
</evidence>
<proteinExistence type="predicted"/>
<dbReference type="InterPro" id="IPR050482">
    <property type="entry name" value="Sensor_HK_TwoCompSys"/>
</dbReference>
<evidence type="ECO:0000256" key="2">
    <source>
        <dbReference type="ARBA" id="ARBA00012438"/>
    </source>
</evidence>
<evidence type="ECO:0000256" key="8">
    <source>
        <dbReference type="ARBA" id="ARBA00023012"/>
    </source>
</evidence>
<evidence type="ECO:0000256" key="3">
    <source>
        <dbReference type="ARBA" id="ARBA00022553"/>
    </source>
</evidence>
<keyword evidence="9" id="KW-0812">Transmembrane</keyword>
<keyword evidence="9" id="KW-1133">Transmembrane helix</keyword>
<sequence>MCVGLAVGLGLFMLTYEAFSPDSAADVEAVGGYIGLDMLCGLAALVVYPFRRRFPLVVTAVLVVLSFPSTLATGFTLLAIISLATHRRPVQITAVSLLLVIAGMLGDQYGADALYPEQEPLIWWQSLIAALVATLIPVLVGLIIGGRRQLAESHRRQLHAAQGERDAQIQAAKADERTRLAREMHDVLAHRLSLVALHSGALEYRNDLSPEQTKTTAGIIRENSHLALGELREVLGMLRDPHTLFADELARPQPALGELESILSDSRAVGTPVDLHLDAETTARMETLPTSTGRHLYRIVQEALTNARRHAPGREVRLAIDGYGSDSLHLRAENRLCADTPAPPGPQRWPASGLGLNGLAERVRLAGGRLHIDPDDAGSFVLQVWLPWAP</sequence>
<name>A0ABP9TI43_9MICC</name>
<feature type="domain" description="Signal transduction histidine kinase subgroup 3 dimerisation and phosphoacceptor" evidence="10">
    <location>
        <begin position="176"/>
        <end position="242"/>
    </location>
</feature>
<dbReference type="CDD" id="cd16917">
    <property type="entry name" value="HATPase_UhpB-NarQ-NarX-like"/>
    <property type="match status" value="1"/>
</dbReference>
<keyword evidence="9" id="KW-0472">Membrane</keyword>
<keyword evidence="3" id="KW-0597">Phosphoprotein</keyword>
<accession>A0ABP9TI43</accession>
<dbReference type="EC" id="2.7.13.3" evidence="2"/>
<dbReference type="PANTHER" id="PTHR24421:SF10">
    <property type="entry name" value="NITRATE_NITRITE SENSOR PROTEIN NARQ"/>
    <property type="match status" value="1"/>
</dbReference>
<comment type="caution">
    <text evidence="11">The sequence shown here is derived from an EMBL/GenBank/DDBJ whole genome shotgun (WGS) entry which is preliminary data.</text>
</comment>
<dbReference type="InterPro" id="IPR011712">
    <property type="entry name" value="Sig_transdc_His_kin_sub3_dim/P"/>
</dbReference>
<dbReference type="Gene3D" id="3.30.565.10">
    <property type="entry name" value="Histidine kinase-like ATPase, C-terminal domain"/>
    <property type="match status" value="1"/>
</dbReference>
<evidence type="ECO:0000313" key="12">
    <source>
        <dbReference type="Proteomes" id="UP001501257"/>
    </source>
</evidence>
<dbReference type="SUPFAM" id="SSF55874">
    <property type="entry name" value="ATPase domain of HSP90 chaperone/DNA topoisomerase II/histidine kinase"/>
    <property type="match status" value="1"/>
</dbReference>
<dbReference type="EMBL" id="BAABLK010000009">
    <property type="protein sequence ID" value="GAA5226046.1"/>
    <property type="molecule type" value="Genomic_DNA"/>
</dbReference>
<keyword evidence="8" id="KW-0902">Two-component regulatory system</keyword>
<dbReference type="Pfam" id="PF07730">
    <property type="entry name" value="HisKA_3"/>
    <property type="match status" value="1"/>
</dbReference>
<dbReference type="Proteomes" id="UP001501257">
    <property type="component" value="Unassembled WGS sequence"/>
</dbReference>
<evidence type="ECO:0000256" key="4">
    <source>
        <dbReference type="ARBA" id="ARBA00022679"/>
    </source>
</evidence>
<feature type="transmembrane region" description="Helical" evidence="9">
    <location>
        <begin position="56"/>
        <end position="80"/>
    </location>
</feature>
<evidence type="ECO:0000256" key="5">
    <source>
        <dbReference type="ARBA" id="ARBA00022741"/>
    </source>
</evidence>
<protein>
    <recommendedName>
        <fullName evidence="2">histidine kinase</fullName>
        <ecNumber evidence="2">2.7.13.3</ecNumber>
    </recommendedName>
</protein>
<comment type="catalytic activity">
    <reaction evidence="1">
        <text>ATP + protein L-histidine = ADP + protein N-phospho-L-histidine.</text>
        <dbReference type="EC" id="2.7.13.3"/>
    </reaction>
</comment>
<evidence type="ECO:0000259" key="10">
    <source>
        <dbReference type="Pfam" id="PF07730"/>
    </source>
</evidence>
<keyword evidence="7" id="KW-0067">ATP-binding</keyword>
<gene>
    <name evidence="11" type="ORF">GCM10025778_05760</name>
</gene>
<keyword evidence="5" id="KW-0547">Nucleotide-binding</keyword>
<reference evidence="12" key="1">
    <citation type="journal article" date="2019" name="Int. J. Syst. Evol. Microbiol.">
        <title>The Global Catalogue of Microorganisms (GCM) 10K type strain sequencing project: providing services to taxonomists for standard genome sequencing and annotation.</title>
        <authorList>
            <consortium name="The Broad Institute Genomics Platform"/>
            <consortium name="The Broad Institute Genome Sequencing Center for Infectious Disease"/>
            <person name="Wu L."/>
            <person name="Ma J."/>
        </authorList>
    </citation>
    <scope>NUCLEOTIDE SEQUENCE [LARGE SCALE GENOMIC DNA]</scope>
    <source>
        <strain evidence="12">JCM 18952</strain>
    </source>
</reference>
<keyword evidence="6 11" id="KW-0418">Kinase</keyword>
<organism evidence="11 12">
    <name type="scientific">Paeniglutamicibacter antarcticus</name>
    <dbReference type="NCBI Taxonomy" id="494023"/>
    <lineage>
        <taxon>Bacteria</taxon>
        <taxon>Bacillati</taxon>
        <taxon>Actinomycetota</taxon>
        <taxon>Actinomycetes</taxon>
        <taxon>Micrococcales</taxon>
        <taxon>Micrococcaceae</taxon>
        <taxon>Paeniglutamicibacter</taxon>
    </lineage>
</organism>
<dbReference type="PANTHER" id="PTHR24421">
    <property type="entry name" value="NITRATE/NITRITE SENSOR PROTEIN NARX-RELATED"/>
    <property type="match status" value="1"/>
</dbReference>
<feature type="transmembrane region" description="Helical" evidence="9">
    <location>
        <begin position="122"/>
        <end position="146"/>
    </location>
</feature>